<dbReference type="Gene3D" id="3.40.50.2300">
    <property type="match status" value="1"/>
</dbReference>
<dbReference type="Gene3D" id="3.30.420.10">
    <property type="entry name" value="Ribonuclease H-like superfamily/Ribonuclease H"/>
    <property type="match status" value="1"/>
</dbReference>
<evidence type="ECO:0000259" key="3">
    <source>
        <dbReference type="PROSITE" id="PS50822"/>
    </source>
</evidence>
<dbReference type="OrthoDB" id="6496092at2759"/>
<dbReference type="Pfam" id="PF02171">
    <property type="entry name" value="Piwi"/>
    <property type="match status" value="1"/>
</dbReference>
<dbReference type="Proteomes" id="UP000759131">
    <property type="component" value="Unassembled WGS sequence"/>
</dbReference>
<evidence type="ECO:0000313" key="4">
    <source>
        <dbReference type="EMBL" id="CAD7627043.1"/>
    </source>
</evidence>
<evidence type="ECO:0000313" key="5">
    <source>
        <dbReference type="Proteomes" id="UP000759131"/>
    </source>
</evidence>
<dbReference type="EMBL" id="CAJPIZ010004383">
    <property type="protein sequence ID" value="CAG2107473.1"/>
    <property type="molecule type" value="Genomic_DNA"/>
</dbReference>
<dbReference type="Gene3D" id="2.170.260.10">
    <property type="entry name" value="paz domain"/>
    <property type="match status" value="1"/>
</dbReference>
<dbReference type="SUPFAM" id="SSF101690">
    <property type="entry name" value="PAZ domain"/>
    <property type="match status" value="1"/>
</dbReference>
<dbReference type="Pfam" id="PF08699">
    <property type="entry name" value="ArgoL1"/>
    <property type="match status" value="1"/>
</dbReference>
<dbReference type="GO" id="GO:0034587">
    <property type="term" value="P:piRNA processing"/>
    <property type="evidence" value="ECO:0007669"/>
    <property type="project" value="UniProtKB-ARBA"/>
</dbReference>
<feature type="domain" description="PAZ" evidence="2">
    <location>
        <begin position="296"/>
        <end position="419"/>
    </location>
</feature>
<dbReference type="InterPro" id="IPR012337">
    <property type="entry name" value="RNaseH-like_sf"/>
</dbReference>
<dbReference type="InterPro" id="IPR032474">
    <property type="entry name" value="Argonaute_N"/>
</dbReference>
<accession>A0A7R9KRW1</accession>
<dbReference type="InterPro" id="IPR003165">
    <property type="entry name" value="Piwi"/>
</dbReference>
<feature type="region of interest" description="Disordered" evidence="1">
    <location>
        <begin position="1"/>
        <end position="28"/>
    </location>
</feature>
<dbReference type="PROSITE" id="PS50822">
    <property type="entry name" value="PIWI"/>
    <property type="match status" value="1"/>
</dbReference>
<dbReference type="PANTHER" id="PTHR22891">
    <property type="entry name" value="EUKARYOTIC TRANSLATION INITIATION FACTOR 2C"/>
    <property type="match status" value="1"/>
</dbReference>
<protein>
    <submittedName>
        <fullName evidence="4">Uncharacterized protein</fullName>
    </submittedName>
</protein>
<dbReference type="GO" id="GO:0003723">
    <property type="term" value="F:RNA binding"/>
    <property type="evidence" value="ECO:0007669"/>
    <property type="project" value="InterPro"/>
</dbReference>
<dbReference type="SMART" id="SM01163">
    <property type="entry name" value="DUF1785"/>
    <property type="match status" value="1"/>
</dbReference>
<reference evidence="4" key="1">
    <citation type="submission" date="2020-11" db="EMBL/GenBank/DDBJ databases">
        <authorList>
            <person name="Tran Van P."/>
        </authorList>
    </citation>
    <scope>NUCLEOTIDE SEQUENCE</scope>
</reference>
<name>A0A7R9KRW1_9ACAR</name>
<dbReference type="SMART" id="SM00950">
    <property type="entry name" value="Piwi"/>
    <property type="match status" value="1"/>
</dbReference>
<dbReference type="AlphaFoldDB" id="A0A7R9KRW1"/>
<dbReference type="SUPFAM" id="SSF53098">
    <property type="entry name" value="Ribonuclease H-like"/>
    <property type="match status" value="1"/>
</dbReference>
<dbReference type="EMBL" id="OC858958">
    <property type="protein sequence ID" value="CAD7627043.1"/>
    <property type="molecule type" value="Genomic_DNA"/>
</dbReference>
<organism evidence="4">
    <name type="scientific">Medioppia subpectinata</name>
    <dbReference type="NCBI Taxonomy" id="1979941"/>
    <lineage>
        <taxon>Eukaryota</taxon>
        <taxon>Metazoa</taxon>
        <taxon>Ecdysozoa</taxon>
        <taxon>Arthropoda</taxon>
        <taxon>Chelicerata</taxon>
        <taxon>Arachnida</taxon>
        <taxon>Acari</taxon>
        <taxon>Acariformes</taxon>
        <taxon>Sarcoptiformes</taxon>
        <taxon>Oribatida</taxon>
        <taxon>Brachypylina</taxon>
        <taxon>Oppioidea</taxon>
        <taxon>Oppiidae</taxon>
        <taxon>Medioppia</taxon>
    </lineage>
</organism>
<feature type="domain" description="Piwi" evidence="3">
    <location>
        <begin position="588"/>
        <end position="856"/>
    </location>
</feature>
<dbReference type="PROSITE" id="PS50821">
    <property type="entry name" value="PAZ"/>
    <property type="match status" value="1"/>
</dbReference>
<gene>
    <name evidence="4" type="ORF">OSB1V03_LOCUS7473</name>
</gene>
<proteinExistence type="predicted"/>
<dbReference type="Pfam" id="PF02170">
    <property type="entry name" value="PAZ"/>
    <property type="match status" value="1"/>
</dbReference>
<dbReference type="Pfam" id="PF16486">
    <property type="entry name" value="ArgoN"/>
    <property type="match status" value="1"/>
</dbReference>
<dbReference type="CDD" id="cd02846">
    <property type="entry name" value="PAZ_argonaute_like"/>
    <property type="match status" value="1"/>
</dbReference>
<dbReference type="InterPro" id="IPR036085">
    <property type="entry name" value="PAZ_dom_sf"/>
</dbReference>
<evidence type="ECO:0000259" key="2">
    <source>
        <dbReference type="PROSITE" id="PS50821"/>
    </source>
</evidence>
<dbReference type="InterPro" id="IPR014811">
    <property type="entry name" value="ArgoL1"/>
</dbReference>
<evidence type="ECO:0000256" key="1">
    <source>
        <dbReference type="SAM" id="MobiDB-lite"/>
    </source>
</evidence>
<feature type="non-terminal residue" evidence="4">
    <location>
        <position position="1"/>
    </location>
</feature>
<dbReference type="InterPro" id="IPR003100">
    <property type="entry name" value="PAZ_dom"/>
</dbReference>
<keyword evidence="5" id="KW-1185">Reference proteome</keyword>
<sequence>MSASLGRSKASSSTRSSETSSSASSLFASRPNRGINGRNYQIVANHFPIKFTSDLMIVANHFPIKFTSDLMVYHYDVDMEPMRLNQDLASMTFADDSVETDDKSAKRRLKKLNSKIYRVVIEEAIKRYSGPGELFDGVLPVFDGQKNMYSRKELDLEKFTFRGINGAEADKVVARIQVEVNEDGRQVIYALNIKNASVIDMNGLKKYFDKQTNVMPSDAIQVLNIILRHGPSILNIPIGNSLYAPYNESAGKRKDIGGGRQLAYGYFQSMRPESNGVSLVIDRTATALYESGVLAKFICKILGLTREAFMALKGFRDSDRKRIEKELKGIQIQVNHLTYKRKYKVIGLTKESATEVKFEYKKTDPRGKETNMGMMSVVEFYEKHYPDKCPLKFAAMPCIIVGNIKNPNFLPLDVCELVPDQHVSKNLTNDQMVEMIRSSASQTPANRLQFIRDSAKSTIHDSKSYMKEFGIAFPAGNTPLSIDARILSAPLLMYGNKRTLNPFDGKWDVRNQQFFEPRALEHWIIIALTPNMEGRMEQLERCVKESGTKLGMRIMNATKRVSLKSYGPDSIHKVFEKALEVTSGRLQLIFFVITPKYQYLYESIKKVGDVDFGIVTQCIKEANLSNLKPPLMQNVMLKVNTKLGGVNAILTDIEVLKKRTMIVGVDCSHPGVGDRMSRSVSACVASIDDSYVKYFASTRLQKRVQEITSELQEMMLDLLREYANRNNGNLPEQIIVYRDGVSEGQFNAALQQEIKGLIQTFAMEKPGYEPKMTYIVVQKRHHTRFFPQNPAEGVGRAKNVPPGLVVDTDVVSKTHFDYFLCSHEGIQGTSRPTHYFILWDDNKFSADELQQLTFSL</sequence>
<dbReference type="InterPro" id="IPR036397">
    <property type="entry name" value="RNaseH_sf"/>
</dbReference>